<reference evidence="7" key="1">
    <citation type="submission" date="2021-02" db="EMBL/GenBank/DDBJ databases">
        <authorList>
            <person name="Dougan E. K."/>
            <person name="Rhodes N."/>
            <person name="Thang M."/>
            <person name="Chan C."/>
        </authorList>
    </citation>
    <scope>NUCLEOTIDE SEQUENCE</scope>
</reference>
<evidence type="ECO:0000256" key="4">
    <source>
        <dbReference type="PROSITE-ProRule" id="PRU01343"/>
    </source>
</evidence>
<feature type="compositionally biased region" description="Basic and acidic residues" evidence="5">
    <location>
        <begin position="751"/>
        <end position="760"/>
    </location>
</feature>
<evidence type="ECO:0000256" key="5">
    <source>
        <dbReference type="SAM" id="MobiDB-lite"/>
    </source>
</evidence>
<feature type="compositionally biased region" description="Acidic residues" evidence="5">
    <location>
        <begin position="12"/>
        <end position="27"/>
    </location>
</feature>
<dbReference type="PROSITE" id="PS51999">
    <property type="entry name" value="ZF_GRF"/>
    <property type="match status" value="1"/>
</dbReference>
<evidence type="ECO:0000313" key="8">
    <source>
        <dbReference type="Proteomes" id="UP000649617"/>
    </source>
</evidence>
<keyword evidence="1" id="KW-0479">Metal-binding</keyword>
<evidence type="ECO:0000256" key="3">
    <source>
        <dbReference type="ARBA" id="ARBA00022833"/>
    </source>
</evidence>
<feature type="compositionally biased region" description="Basic and acidic residues" evidence="5">
    <location>
        <begin position="71"/>
        <end position="80"/>
    </location>
</feature>
<feature type="region of interest" description="Disordered" evidence="5">
    <location>
        <begin position="1"/>
        <end position="111"/>
    </location>
</feature>
<dbReference type="EMBL" id="CAJNIZ010017379">
    <property type="protein sequence ID" value="CAE7397680.1"/>
    <property type="molecule type" value="Genomic_DNA"/>
</dbReference>
<feature type="region of interest" description="Disordered" evidence="5">
    <location>
        <begin position="629"/>
        <end position="719"/>
    </location>
</feature>
<keyword evidence="3" id="KW-0862">Zinc</keyword>
<feature type="region of interest" description="Disordered" evidence="5">
    <location>
        <begin position="544"/>
        <end position="570"/>
    </location>
</feature>
<evidence type="ECO:0000259" key="6">
    <source>
        <dbReference type="PROSITE" id="PS51999"/>
    </source>
</evidence>
<evidence type="ECO:0000256" key="2">
    <source>
        <dbReference type="ARBA" id="ARBA00022771"/>
    </source>
</evidence>
<keyword evidence="2 4" id="KW-0863">Zinc-finger</keyword>
<dbReference type="Pfam" id="PF06839">
    <property type="entry name" value="Zn_ribbon_GRF"/>
    <property type="match status" value="1"/>
</dbReference>
<feature type="compositionally biased region" description="Low complexity" evidence="5">
    <location>
        <begin position="688"/>
        <end position="702"/>
    </location>
</feature>
<proteinExistence type="predicted"/>
<dbReference type="GO" id="GO:0008270">
    <property type="term" value="F:zinc ion binding"/>
    <property type="evidence" value="ECO:0007669"/>
    <property type="project" value="UniProtKB-KW"/>
</dbReference>
<dbReference type="AlphaFoldDB" id="A0A812QPL5"/>
<accession>A0A812QPL5</accession>
<dbReference type="Proteomes" id="UP000649617">
    <property type="component" value="Unassembled WGS sequence"/>
</dbReference>
<name>A0A812QPL5_SYMPI</name>
<organism evidence="7 8">
    <name type="scientific">Symbiodinium pilosum</name>
    <name type="common">Dinoflagellate</name>
    <dbReference type="NCBI Taxonomy" id="2952"/>
    <lineage>
        <taxon>Eukaryota</taxon>
        <taxon>Sar</taxon>
        <taxon>Alveolata</taxon>
        <taxon>Dinophyceae</taxon>
        <taxon>Suessiales</taxon>
        <taxon>Symbiodiniaceae</taxon>
        <taxon>Symbiodinium</taxon>
    </lineage>
</organism>
<feature type="domain" description="GRF-type" evidence="6">
    <location>
        <begin position="582"/>
        <end position="626"/>
    </location>
</feature>
<feature type="compositionally biased region" description="Low complexity" evidence="5">
    <location>
        <begin position="1"/>
        <end position="11"/>
    </location>
</feature>
<feature type="region of interest" description="Disordered" evidence="5">
    <location>
        <begin position="751"/>
        <end position="801"/>
    </location>
</feature>
<evidence type="ECO:0000256" key="1">
    <source>
        <dbReference type="ARBA" id="ARBA00022723"/>
    </source>
</evidence>
<dbReference type="OrthoDB" id="448629at2759"/>
<protein>
    <recommendedName>
        <fullName evidence="6">GRF-type domain-containing protein</fullName>
    </recommendedName>
</protein>
<sequence>MATVAASTDAAVPDDDDLSEDEAEEPMDPWASYERPPGFSPAASGGRPESALQGSTGRGGQLDTEFAMFEEFVRRREATRPRGRRTSTGDDDDDDQSGRGSAGPPPAWDGTSTFKDYLVRARLWLATTKAKPRSRGPMLLKNLSGTPFDDLKYLARDAAWMNAEDNAEQMLKIMDTKELYGDDAREDMLNTLYKITYALRREKGESYKTFFSRWENCVRRLTEHDVALPAEYLGFLLTMALQLSSEEVKLLMNFTQGKLNQKDVKEWVRVNETNLKLGATGTSRRNNQVLHVEDASDQDDAEDSDSVEVLMNAMESLEDPIQDADADETEPFDEADAKDILSTMIKEHAKGTVKRTFKAVNDAKRAKGLARGYSAARDIGGKFQGGKGGDYVKTGESYRISIDALKRRTRCAHCKKKCTPIMLPAQVRTSAPLPVTPVDCANMETQNKRARHPEDHRAHLSWRRMTLHLLVVIADAVQKAMLRFLGTRGPKQVLRQQMMDLVEVLSLRQLGELNQLVHHAIAEGDLADLTDEENWEVLSEILPEDVPPPSQRKRTSTAMGSQERVHDSPMFEDKYDETIEVCYCDLPRSMLRTHKAGANKGRLFYRCHQWRFPSRRCTYFEWLPDHEQDTWSNAPWGPPTPVDKRSPNRKSPPRPAPSSRGSTRRSPPPSPVVENETPEEINNRQPGSRSSTTTNRTTTTRSPTPPSTTAGECPHRNVTNAGSNAWVRQARCVDCGQVLRRESTEFQKTYYRDRGVELRPPKTLPNKNDDAKPKQPAPTRSPTARSSGERTPQQDYEEYQEFLRFRAMRDKSSAANHPKRG</sequence>
<comment type="caution">
    <text evidence="7">The sequence shown here is derived from an EMBL/GenBank/DDBJ whole genome shotgun (WGS) entry which is preliminary data.</text>
</comment>
<feature type="compositionally biased region" description="Polar residues" evidence="5">
    <location>
        <begin position="778"/>
        <end position="794"/>
    </location>
</feature>
<gene>
    <name evidence="7" type="ORF">SPIL2461_LOCUS9795</name>
</gene>
<dbReference type="InterPro" id="IPR010666">
    <property type="entry name" value="Znf_GRF"/>
</dbReference>
<keyword evidence="8" id="KW-1185">Reference proteome</keyword>
<evidence type="ECO:0000313" key="7">
    <source>
        <dbReference type="EMBL" id="CAE7397680.1"/>
    </source>
</evidence>